<evidence type="ECO:0000313" key="2">
    <source>
        <dbReference type="Proteomes" id="UP000829398"/>
    </source>
</evidence>
<name>A0ACB8L1J3_CITSI</name>
<accession>A0ACB8L1J3</accession>
<comment type="caution">
    <text evidence="1">The sequence shown here is derived from an EMBL/GenBank/DDBJ whole genome shotgun (WGS) entry which is preliminary data.</text>
</comment>
<sequence length="1181" mass="134963">MQFEEFRKKKGGSARISGVCDLFNGWFHRNHFMEPVFKGPKYTWSRGNLSKRLDRVICNEEWIMMNDEAEVFHLPKLNSDHRSVMARCRKINFAPTSVKPFRFLAPWLTDERFQPFVENNWKCSLNYTNAIADFINKLGNWNQEIFGNIFKRKNELLARIGGIQLFLEKRHSRSLSKLESKLKRDLEKVLTQEEVLWFQKSRREWIACGDMNTAFFHQKVIERRRRNKVGMIKDDEGQWIHDEADIKAHAVSYFCNLYTKEGGVHVQYPVTLDFPLIDNVVLNSLIRGVDDAEIRDTVFSMSPMKAPGVDGLHAIFFQTQWHVVGSSVCQLIKDFFAEKQLPKELNQTLLVLIPKTNKPDSLKLFRPISLCTVVYKTITKLVANRLKTILPQIIGPAQTSFVPGRHIIENVIVAQEIIHSMRNKGVSMQLLWNGELTDSFSPSRGIRQGDPLSPYIFVMCIERLSHGINQAVGNGCWKPIRLNHGGIPITHLFFADDLLLLAEATSAQAQVINEVLDNFCVSSGEKVSREKTQIFFSPNVQKGTIREIKTTLGFSVTKNLGKYLGMPILYSRVTKATYQDILDKVQQRLPGWNAKHLSLAGRITLAQSVIQALPVYAMQSTKIPVSVLTKIEQSCKQFIWSGNADKRKLNLIRWDTLCQPKSCGGLGLKDLSHMNMALLMKVGWGLVNYPNTFWVQVLTSKYKVDTMCLPGSLQTRNGSYLWRAVGKVWDHVLKGIRWALGDGKRVKFWWDLWLSEAENLQSYAQNSIPDQLINLCVADFSDNNGNWNWHLFAHLLPNHIILKIASVKAPCDYSGQDQCYWAHSNTGHFTAKSAYLSLHQPNNVADNSMWSLAWKWKGPQSIRTFIWLAISNRLKTKSELLRRHITMDATCCSCGHQLEDTIHVLRDCIIARQVWLRLVPSTLWNNFCDLDLTSWIHYNLKNMGLIRREENWPCIFGVALWRIWYWRNQFIHNDASTSVANLVLDITHRAAEINASMENICRPGHERIVKWLKWLAPPWPFFKLNTDGARKIAGNAGAGGLIRNYCGEWVHGFGMNIGHCTITGAELWVLFQGLQLAWNIGIRQLLVEVDSQCITVILATESNHPNANSSLIQGIKRLLNMEWQVSLSHSYRETNFAADYLANQALLLPLGVHVFPRPPAGTEGWLLHDVSGTAYPRLVIA</sequence>
<evidence type="ECO:0000313" key="1">
    <source>
        <dbReference type="EMBL" id="KAH9767309.1"/>
    </source>
</evidence>
<proteinExistence type="predicted"/>
<gene>
    <name evidence="1" type="ORF">KPL71_011224</name>
</gene>
<protein>
    <submittedName>
        <fullName evidence="1">Reverse transcriptase domain-containing protein</fullName>
    </submittedName>
</protein>
<reference evidence="2" key="1">
    <citation type="journal article" date="2023" name="Hortic. Res.">
        <title>A chromosome-level phased genome enabling allele-level studies in sweet orange: a case study on citrus Huanglongbing tolerance.</title>
        <authorList>
            <person name="Wu B."/>
            <person name="Yu Q."/>
            <person name="Deng Z."/>
            <person name="Duan Y."/>
            <person name="Luo F."/>
            <person name="Gmitter F. Jr."/>
        </authorList>
    </citation>
    <scope>NUCLEOTIDE SEQUENCE [LARGE SCALE GENOMIC DNA]</scope>
    <source>
        <strain evidence="2">cv. Valencia</strain>
    </source>
</reference>
<dbReference type="EMBL" id="CM039173">
    <property type="protein sequence ID" value="KAH9767309.1"/>
    <property type="molecule type" value="Genomic_DNA"/>
</dbReference>
<keyword evidence="2" id="KW-1185">Reference proteome</keyword>
<keyword evidence="1" id="KW-0695">RNA-directed DNA polymerase</keyword>
<organism evidence="1 2">
    <name type="scientific">Citrus sinensis</name>
    <name type="common">Sweet orange</name>
    <name type="synonym">Citrus aurantium var. sinensis</name>
    <dbReference type="NCBI Taxonomy" id="2711"/>
    <lineage>
        <taxon>Eukaryota</taxon>
        <taxon>Viridiplantae</taxon>
        <taxon>Streptophyta</taxon>
        <taxon>Embryophyta</taxon>
        <taxon>Tracheophyta</taxon>
        <taxon>Spermatophyta</taxon>
        <taxon>Magnoliopsida</taxon>
        <taxon>eudicotyledons</taxon>
        <taxon>Gunneridae</taxon>
        <taxon>Pentapetalae</taxon>
        <taxon>rosids</taxon>
        <taxon>malvids</taxon>
        <taxon>Sapindales</taxon>
        <taxon>Rutaceae</taxon>
        <taxon>Aurantioideae</taxon>
        <taxon>Citrus</taxon>
    </lineage>
</organism>
<dbReference type="Proteomes" id="UP000829398">
    <property type="component" value="Chromosome 4"/>
</dbReference>
<keyword evidence="1" id="KW-0548">Nucleotidyltransferase</keyword>
<keyword evidence="1" id="KW-0808">Transferase</keyword>